<protein>
    <submittedName>
        <fullName evidence="2">Siderophore-interacting protein</fullName>
    </submittedName>
</protein>
<dbReference type="RefSeq" id="WP_149852168.1">
    <property type="nucleotide sequence ID" value="NZ_VUOB01000043.1"/>
</dbReference>
<keyword evidence="3" id="KW-1185">Reference proteome</keyword>
<feature type="domain" description="FAD-binding FR-type" evidence="1">
    <location>
        <begin position="10"/>
        <end position="135"/>
    </location>
</feature>
<dbReference type="GO" id="GO:0016491">
    <property type="term" value="F:oxidoreductase activity"/>
    <property type="evidence" value="ECO:0007669"/>
    <property type="project" value="InterPro"/>
</dbReference>
<name>A0A5B2X420_9PSEU</name>
<sequence>MAEQQRRRPARPHRAHVLRTERLTPHMIRVVVGGPALSGFTMGDFTDHYIKLLFLQPGVDYPQPLDLEVVRRHFPREQWPASRTYTVRSFDADTLELAIDFVHHGDEGLAGPWAAHAQPGDELLFNGPGGGYAPSPDADWHLLAGDESALPAISAALERLPANAPARVFVEVAGPEEEQALADNGSTEVVWVHRADAPIGEKLVEAVRGLTFPDGRVHAFVHGEAKLVKELRHVLRVEHGLPREQLSISGYWRRGVNEDGWQSSKSDWNRQVEEAEARAIAS</sequence>
<dbReference type="Pfam" id="PF04954">
    <property type="entry name" value="SIP"/>
    <property type="match status" value="1"/>
</dbReference>
<dbReference type="InterPro" id="IPR039374">
    <property type="entry name" value="SIP_fam"/>
</dbReference>
<dbReference type="SUPFAM" id="SSF63380">
    <property type="entry name" value="Riboflavin synthase domain-like"/>
    <property type="match status" value="1"/>
</dbReference>
<accession>A0A5B2X420</accession>
<reference evidence="2 3" key="1">
    <citation type="submission" date="2019-09" db="EMBL/GenBank/DDBJ databases">
        <title>Goodfellowia gen. nov., a new genus of the Pseudonocardineae related to Actinoalloteichus, containing Goodfellowia coeruleoviolacea gen. nov., comb. nov. gen. nov., comb. nov.</title>
        <authorList>
            <person name="Labeda D."/>
        </authorList>
    </citation>
    <scope>NUCLEOTIDE SEQUENCE [LARGE SCALE GENOMIC DNA]</scope>
    <source>
        <strain evidence="2 3">AN110305</strain>
    </source>
</reference>
<dbReference type="Gene3D" id="3.40.50.80">
    <property type="entry name" value="Nucleotide-binding domain of ferredoxin-NADP reductase (FNR) module"/>
    <property type="match status" value="1"/>
</dbReference>
<dbReference type="InterPro" id="IPR007037">
    <property type="entry name" value="SIP_rossman_dom"/>
</dbReference>
<dbReference type="CDD" id="cd06193">
    <property type="entry name" value="siderophore_interacting"/>
    <property type="match status" value="1"/>
</dbReference>
<dbReference type="PROSITE" id="PS51384">
    <property type="entry name" value="FAD_FR"/>
    <property type="match status" value="1"/>
</dbReference>
<dbReference type="PANTHER" id="PTHR30157:SF0">
    <property type="entry name" value="NADPH-DEPENDENT FERRIC-CHELATE REDUCTASE"/>
    <property type="match status" value="1"/>
</dbReference>
<dbReference type="Proteomes" id="UP000323454">
    <property type="component" value="Unassembled WGS sequence"/>
</dbReference>
<dbReference type="AlphaFoldDB" id="A0A5B2X420"/>
<dbReference type="FunFam" id="2.40.30.10:FF:000131">
    <property type="entry name" value="NADPH-dependent ferric siderophore reductase"/>
    <property type="match status" value="1"/>
</dbReference>
<proteinExistence type="predicted"/>
<dbReference type="OrthoDB" id="3291337at2"/>
<dbReference type="EMBL" id="VUOB01000043">
    <property type="protein sequence ID" value="KAA2257905.1"/>
    <property type="molecule type" value="Genomic_DNA"/>
</dbReference>
<organism evidence="2 3">
    <name type="scientific">Solihabitans fulvus</name>
    <dbReference type="NCBI Taxonomy" id="1892852"/>
    <lineage>
        <taxon>Bacteria</taxon>
        <taxon>Bacillati</taxon>
        <taxon>Actinomycetota</taxon>
        <taxon>Actinomycetes</taxon>
        <taxon>Pseudonocardiales</taxon>
        <taxon>Pseudonocardiaceae</taxon>
        <taxon>Solihabitans</taxon>
    </lineage>
</organism>
<evidence type="ECO:0000313" key="3">
    <source>
        <dbReference type="Proteomes" id="UP000323454"/>
    </source>
</evidence>
<dbReference type="PANTHER" id="PTHR30157">
    <property type="entry name" value="FERRIC REDUCTASE, NADPH-DEPENDENT"/>
    <property type="match status" value="1"/>
</dbReference>
<dbReference type="InterPro" id="IPR017927">
    <property type="entry name" value="FAD-bd_FR_type"/>
</dbReference>
<evidence type="ECO:0000259" key="1">
    <source>
        <dbReference type="PROSITE" id="PS51384"/>
    </source>
</evidence>
<dbReference type="InterPro" id="IPR013113">
    <property type="entry name" value="SIP_FAD-bd"/>
</dbReference>
<comment type="caution">
    <text evidence="2">The sequence shown here is derived from an EMBL/GenBank/DDBJ whole genome shotgun (WGS) entry which is preliminary data.</text>
</comment>
<reference evidence="2 3" key="2">
    <citation type="submission" date="2019-09" db="EMBL/GenBank/DDBJ databases">
        <authorList>
            <person name="Jin C."/>
        </authorList>
    </citation>
    <scope>NUCLEOTIDE SEQUENCE [LARGE SCALE GENOMIC DNA]</scope>
    <source>
        <strain evidence="2 3">AN110305</strain>
    </source>
</reference>
<dbReference type="Gene3D" id="2.40.30.10">
    <property type="entry name" value="Translation factors"/>
    <property type="match status" value="1"/>
</dbReference>
<dbReference type="InterPro" id="IPR039261">
    <property type="entry name" value="FNR_nucleotide-bd"/>
</dbReference>
<evidence type="ECO:0000313" key="2">
    <source>
        <dbReference type="EMBL" id="KAA2257905.1"/>
    </source>
</evidence>
<dbReference type="InterPro" id="IPR017938">
    <property type="entry name" value="Riboflavin_synthase-like_b-brl"/>
</dbReference>
<dbReference type="Pfam" id="PF08021">
    <property type="entry name" value="FAD_binding_9"/>
    <property type="match status" value="1"/>
</dbReference>
<gene>
    <name evidence="2" type="ORF">F0L68_24615</name>
</gene>